<keyword evidence="1" id="KW-0812">Transmembrane</keyword>
<feature type="transmembrane region" description="Helical" evidence="1">
    <location>
        <begin position="424"/>
        <end position="445"/>
    </location>
</feature>
<feature type="transmembrane region" description="Helical" evidence="1">
    <location>
        <begin position="154"/>
        <end position="174"/>
    </location>
</feature>
<dbReference type="RefSeq" id="WP_093347446.1">
    <property type="nucleotide sequence ID" value="NZ_FOUY01000023.1"/>
</dbReference>
<feature type="transmembrane region" description="Helical" evidence="1">
    <location>
        <begin position="21"/>
        <end position="39"/>
    </location>
</feature>
<accession>A0A1I5CIF1</accession>
<evidence type="ECO:0000313" key="2">
    <source>
        <dbReference type="EMBL" id="SFN86667.1"/>
    </source>
</evidence>
<feature type="transmembrane region" description="Helical" evidence="1">
    <location>
        <begin position="45"/>
        <end position="64"/>
    </location>
</feature>
<reference evidence="2 3" key="1">
    <citation type="submission" date="2016-10" db="EMBL/GenBank/DDBJ databases">
        <authorList>
            <person name="de Groot N.N."/>
        </authorList>
    </citation>
    <scope>NUCLEOTIDE SEQUENCE [LARGE SCALE GENOMIC DNA]</scope>
    <source>
        <strain evidence="2 3">CGMCC 4.1877</strain>
    </source>
</reference>
<keyword evidence="1" id="KW-1133">Transmembrane helix</keyword>
<feature type="transmembrane region" description="Helical" evidence="1">
    <location>
        <begin position="269"/>
        <end position="302"/>
    </location>
</feature>
<evidence type="ECO:0008006" key="4">
    <source>
        <dbReference type="Google" id="ProtNLM"/>
    </source>
</evidence>
<feature type="transmembrane region" description="Helical" evidence="1">
    <location>
        <begin position="127"/>
        <end position="148"/>
    </location>
</feature>
<keyword evidence="1" id="KW-0472">Membrane</keyword>
<protein>
    <recommendedName>
        <fullName evidence="4">O-antigen ligase</fullName>
    </recommendedName>
</protein>
<feature type="transmembrane region" description="Helical" evidence="1">
    <location>
        <begin position="237"/>
        <end position="257"/>
    </location>
</feature>
<feature type="transmembrane region" description="Helical" evidence="1">
    <location>
        <begin position="97"/>
        <end position="115"/>
    </location>
</feature>
<feature type="transmembrane region" description="Helical" evidence="1">
    <location>
        <begin position="308"/>
        <end position="328"/>
    </location>
</feature>
<dbReference type="EMBL" id="FOUY01000023">
    <property type="protein sequence ID" value="SFN86667.1"/>
    <property type="molecule type" value="Genomic_DNA"/>
</dbReference>
<gene>
    <name evidence="2" type="ORF">SAMN05216207_102326</name>
</gene>
<proteinExistence type="predicted"/>
<dbReference type="STRING" id="260086.SAMN05216207_102326"/>
<sequence>MTGVDLTDARDGRRLLLRNRSAAWWAAGLIASVSAFASTRFDAQTVMIVGGAAGILLLFLACVWKPVIGTYAYLATLPIIAGIDRGNLLPLVRPNEALLALILLGALFGAYLRLCRGDAWPLRSHPTDLPLAAFLLLSTVWPIASLMLRGHVPTSGELAAVLPICKLVALYLLVRCSVVRDEQVVWCVRLIIWPATVVALIAILQTLEFGPVIHALESTWSPDANDGALESRGSTTLASPIATGDVIIIASVLTVACGVRRVLPRRELVVAGAVLSCGVLAAGQFSTWISAAVAVALLLWSVPDLRRWAWRLLPLAPVPLLIGAPVLMGRFADFGETGVPVSWQGRWDNLSNAYIPAFEPVNWLIGVTPDPVLVAPETWRDVIYLEAGYLAFLWIGGIPVLAGFLWLSAAVLRSVRPQVEQPDSAGAVAMTLHISWIFLLVLTVLDPHLTLRGTGDLLYTLLALTTGRVDVRRSP</sequence>
<name>A0A1I5CIF1_PSUAM</name>
<evidence type="ECO:0000256" key="1">
    <source>
        <dbReference type="SAM" id="Phobius"/>
    </source>
</evidence>
<dbReference type="OrthoDB" id="3565890at2"/>
<feature type="transmembrane region" description="Helical" evidence="1">
    <location>
        <begin position="186"/>
        <end position="207"/>
    </location>
</feature>
<keyword evidence="3" id="KW-1185">Reference proteome</keyword>
<dbReference type="Proteomes" id="UP000199614">
    <property type="component" value="Unassembled WGS sequence"/>
</dbReference>
<evidence type="ECO:0000313" key="3">
    <source>
        <dbReference type="Proteomes" id="UP000199614"/>
    </source>
</evidence>
<organism evidence="2 3">
    <name type="scientific">Pseudonocardia ammonioxydans</name>
    <dbReference type="NCBI Taxonomy" id="260086"/>
    <lineage>
        <taxon>Bacteria</taxon>
        <taxon>Bacillati</taxon>
        <taxon>Actinomycetota</taxon>
        <taxon>Actinomycetes</taxon>
        <taxon>Pseudonocardiales</taxon>
        <taxon>Pseudonocardiaceae</taxon>
        <taxon>Pseudonocardia</taxon>
    </lineage>
</organism>
<dbReference type="AlphaFoldDB" id="A0A1I5CIF1"/>
<feature type="transmembrane region" description="Helical" evidence="1">
    <location>
        <begin position="389"/>
        <end position="412"/>
    </location>
</feature>